<dbReference type="InterPro" id="IPR030491">
    <property type="entry name" value="TBP_CS"/>
</dbReference>
<dbReference type="PRINTS" id="PR00686">
    <property type="entry name" value="TIFACTORIID"/>
</dbReference>
<comment type="caution">
    <text evidence="9">The sequence shown here is derived from an EMBL/GenBank/DDBJ whole genome shotgun (WGS) entry which is preliminary data.</text>
</comment>
<dbReference type="InterPro" id="IPR000814">
    <property type="entry name" value="TBP"/>
</dbReference>
<dbReference type="PATRIC" id="fig|647171.4.peg.1004"/>
<evidence type="ECO:0000313" key="10">
    <source>
        <dbReference type="Proteomes" id="UP000003706"/>
    </source>
</evidence>
<dbReference type="AlphaFoldDB" id="H1KZ07"/>
<dbReference type="FunFam" id="3.30.310.10:FF:000007">
    <property type="entry name" value="TATA-box-binding protein"/>
    <property type="match status" value="1"/>
</dbReference>
<dbReference type="InterPro" id="IPR033711">
    <property type="entry name" value="TBP_archaea"/>
</dbReference>
<evidence type="ECO:0000256" key="8">
    <source>
        <dbReference type="RuleBase" id="RU000523"/>
    </source>
</evidence>
<dbReference type="Pfam" id="PF00352">
    <property type="entry name" value="TBP"/>
    <property type="match status" value="2"/>
</dbReference>
<evidence type="ECO:0000256" key="5">
    <source>
        <dbReference type="ARBA" id="ARBA00023163"/>
    </source>
</evidence>
<reference evidence="9 10" key="1">
    <citation type="submission" date="2011-09" db="EMBL/GenBank/DDBJ databases">
        <title>The draft genome of Methanotorris formicicus Mc-S-70.</title>
        <authorList>
            <consortium name="US DOE Joint Genome Institute (JGI-PGF)"/>
            <person name="Lucas S."/>
            <person name="Han J."/>
            <person name="Lapidus A."/>
            <person name="Cheng J.-F."/>
            <person name="Goodwin L."/>
            <person name="Pitluck S."/>
            <person name="Peters L."/>
            <person name="Land M.L."/>
            <person name="Hauser L."/>
            <person name="Sieprawska-Lupa M."/>
            <person name="Takai K."/>
            <person name="Miyazaki J."/>
            <person name="Whitman W."/>
            <person name="Woyke T.J."/>
        </authorList>
    </citation>
    <scope>NUCLEOTIDE SEQUENCE [LARGE SCALE GENOMIC DNA]</scope>
    <source>
        <strain evidence="9 10">Mc-S-70</strain>
    </source>
</reference>
<dbReference type="NCBIfam" id="NF001594">
    <property type="entry name" value="PRK00394.1-3"/>
    <property type="match status" value="1"/>
</dbReference>
<keyword evidence="5 7" id="KW-0804">Transcription</keyword>
<evidence type="ECO:0000256" key="2">
    <source>
        <dbReference type="ARBA" id="ARBA00022737"/>
    </source>
</evidence>
<keyword evidence="3 7" id="KW-0805">Transcription regulation</keyword>
<dbReference type="CDD" id="cd04518">
    <property type="entry name" value="TBP_archaea"/>
    <property type="match status" value="1"/>
</dbReference>
<dbReference type="Gene3D" id="3.30.310.10">
    <property type="entry name" value="TATA-Binding Protein"/>
    <property type="match status" value="2"/>
</dbReference>
<proteinExistence type="inferred from homology"/>
<keyword evidence="10" id="KW-1185">Reference proteome</keyword>
<evidence type="ECO:0000256" key="6">
    <source>
        <dbReference type="ARBA" id="ARBA00025680"/>
    </source>
</evidence>
<evidence type="ECO:0000313" key="9">
    <source>
        <dbReference type="EMBL" id="EHP86587.1"/>
    </source>
</evidence>
<dbReference type="Proteomes" id="UP000003706">
    <property type="component" value="Unassembled WGS sequence"/>
</dbReference>
<comment type="function">
    <text evidence="6 7 8">General factor that plays a role in the activation of archaeal genes transcribed by RNA polymerase. Binds specifically to the TATA box promoter element which lies close to the position of transcription initiation.</text>
</comment>
<name>H1KZ07_9EURY</name>
<feature type="repeat" description="2" evidence="7">
    <location>
        <begin position="105"/>
        <end position="181"/>
    </location>
</feature>
<sequence>MNNTGEIMEPKIKIVNVVVSTQIGSDIDLEEAALILDNAEYEPEQFPGLVCRLSEPKVALLIFRSGKVNCTGAKSKEEAEVAIKKIIKELKDAGMDIIDDPEVKVQNMVATADLGIEPNLDDIALMIEGTEYEPEQFPGLVYRLDDPKVVVLIFGSGKVVITGLKKEGDAEIALNKILETLREIEEIK</sequence>
<keyword evidence="4 7" id="KW-0238">DNA-binding</keyword>
<evidence type="ECO:0000256" key="3">
    <source>
        <dbReference type="ARBA" id="ARBA00023015"/>
    </source>
</evidence>
<dbReference type="GO" id="GO:0003700">
    <property type="term" value="F:DNA-binding transcription factor activity"/>
    <property type="evidence" value="ECO:0007669"/>
    <property type="project" value="UniProtKB-UniRule"/>
</dbReference>
<dbReference type="NCBIfam" id="NF001593">
    <property type="entry name" value="PRK00394.1-2"/>
    <property type="match status" value="1"/>
</dbReference>
<evidence type="ECO:0000256" key="7">
    <source>
        <dbReference type="HAMAP-Rule" id="MF_00408"/>
    </source>
</evidence>
<dbReference type="FunFam" id="3.30.310.10:FF:000010">
    <property type="entry name" value="TATA-box-binding protein"/>
    <property type="match status" value="1"/>
</dbReference>
<protein>
    <recommendedName>
        <fullName evidence="7">TATA-box-binding protein</fullName>
    </recommendedName>
    <alternativeName>
        <fullName evidence="7">Box A-binding protein</fullName>
        <shortName evidence="7">BAP</shortName>
    </alternativeName>
    <alternativeName>
        <fullName evidence="7">TATA sequence-binding protein</fullName>
        <shortName evidence="7">TBP</shortName>
    </alternativeName>
    <alternativeName>
        <fullName evidence="7">TATA-box factor</fullName>
    </alternativeName>
</protein>
<keyword evidence="2 7" id="KW-0677">Repeat</keyword>
<dbReference type="GO" id="GO:0006352">
    <property type="term" value="P:DNA-templated transcription initiation"/>
    <property type="evidence" value="ECO:0007669"/>
    <property type="project" value="InterPro"/>
</dbReference>
<evidence type="ECO:0000256" key="4">
    <source>
        <dbReference type="ARBA" id="ARBA00023125"/>
    </source>
</evidence>
<dbReference type="PROSITE" id="PS00351">
    <property type="entry name" value="TFIID"/>
    <property type="match status" value="1"/>
</dbReference>
<dbReference type="InterPro" id="IPR012295">
    <property type="entry name" value="TBP_dom_sf"/>
</dbReference>
<organism evidence="9 10">
    <name type="scientific">Methanotorris formicicus Mc-S-70</name>
    <dbReference type="NCBI Taxonomy" id="647171"/>
    <lineage>
        <taxon>Archaea</taxon>
        <taxon>Methanobacteriati</taxon>
        <taxon>Methanobacteriota</taxon>
        <taxon>Methanomada group</taxon>
        <taxon>Methanococci</taxon>
        <taxon>Methanococcales</taxon>
        <taxon>Methanocaldococcaceae</taxon>
        <taxon>Methanotorris</taxon>
    </lineage>
</organism>
<dbReference type="SUPFAM" id="SSF55945">
    <property type="entry name" value="TATA-box binding protein-like"/>
    <property type="match status" value="2"/>
</dbReference>
<dbReference type="HAMAP" id="MF_00408">
    <property type="entry name" value="TATA_bind_prot_arch"/>
    <property type="match status" value="1"/>
</dbReference>
<dbReference type="STRING" id="647171.MetfoDRAFT_1027"/>
<gene>
    <name evidence="7" type="primary">tbp</name>
    <name evidence="9" type="ORF">MetfoDRAFT_1027</name>
</gene>
<accession>H1KZ07</accession>
<comment type="similarity">
    <text evidence="1 7 8">Belongs to the TBP family.</text>
</comment>
<evidence type="ECO:0000256" key="1">
    <source>
        <dbReference type="ARBA" id="ARBA00005560"/>
    </source>
</evidence>
<dbReference type="EMBL" id="AGJL01000022">
    <property type="protein sequence ID" value="EHP86587.1"/>
    <property type="molecule type" value="Genomic_DNA"/>
</dbReference>
<dbReference type="GO" id="GO:0003677">
    <property type="term" value="F:DNA binding"/>
    <property type="evidence" value="ECO:0007669"/>
    <property type="project" value="UniProtKB-KW"/>
</dbReference>
<feature type="repeat" description="1" evidence="7">
    <location>
        <begin position="14"/>
        <end position="90"/>
    </location>
</feature>
<dbReference type="PANTHER" id="PTHR10126">
    <property type="entry name" value="TATA-BOX BINDING PROTEIN"/>
    <property type="match status" value="1"/>
</dbReference>